<name>A0ABR9FIX7_9GAMM</name>
<dbReference type="RefSeq" id="WP_192540920.1">
    <property type="nucleotide sequence ID" value="NZ_JBQDLW010000003.1"/>
</dbReference>
<dbReference type="InterPro" id="IPR035901">
    <property type="entry name" value="GIY-YIG_endonuc_sf"/>
</dbReference>
<keyword evidence="4" id="KW-1185">Reference proteome</keyword>
<comment type="similarity">
    <text evidence="1">Belongs to the UPF0213 family.</text>
</comment>
<dbReference type="InterPro" id="IPR050190">
    <property type="entry name" value="UPF0213_domain"/>
</dbReference>
<dbReference type="SUPFAM" id="SSF82771">
    <property type="entry name" value="GIY-YIG endonuclease"/>
    <property type="match status" value="1"/>
</dbReference>
<dbReference type="PANTHER" id="PTHR34477:SF1">
    <property type="entry name" value="UPF0213 PROTEIN YHBQ"/>
    <property type="match status" value="1"/>
</dbReference>
<gene>
    <name evidence="3" type="ORF">EI167_04850</name>
</gene>
<reference evidence="3 4" key="1">
    <citation type="submission" date="2020-07" db="EMBL/GenBank/DDBJ databases">
        <title>Halophilic bacteria isolated from french cheeses.</title>
        <authorList>
            <person name="Kothe C.I."/>
            <person name="Farah-Kraiem B."/>
            <person name="Renault P."/>
            <person name="Dridi B."/>
        </authorList>
    </citation>
    <scope>NUCLEOTIDE SEQUENCE [LARGE SCALE GENOMIC DNA]</scope>
    <source>
        <strain evidence="3 4">FME14</strain>
    </source>
</reference>
<evidence type="ECO:0000313" key="4">
    <source>
        <dbReference type="Proteomes" id="UP000707245"/>
    </source>
</evidence>
<dbReference type="Gene3D" id="3.40.1440.10">
    <property type="entry name" value="GIY-YIG endonuclease"/>
    <property type="match status" value="1"/>
</dbReference>
<dbReference type="CDD" id="cd10456">
    <property type="entry name" value="GIY-YIG_UPF0213"/>
    <property type="match status" value="1"/>
</dbReference>
<feature type="domain" description="GIY-YIG" evidence="2">
    <location>
        <begin position="21"/>
        <end position="96"/>
    </location>
</feature>
<evidence type="ECO:0000259" key="2">
    <source>
        <dbReference type="PROSITE" id="PS50164"/>
    </source>
</evidence>
<dbReference type="PANTHER" id="PTHR34477">
    <property type="entry name" value="UPF0213 PROTEIN YHBQ"/>
    <property type="match status" value="1"/>
</dbReference>
<dbReference type="Proteomes" id="UP000707245">
    <property type="component" value="Unassembled WGS sequence"/>
</dbReference>
<dbReference type="EMBL" id="RRZA01000010">
    <property type="protein sequence ID" value="MBE0456788.1"/>
    <property type="molecule type" value="Genomic_DNA"/>
</dbReference>
<protein>
    <submittedName>
        <fullName evidence="3">GIY-YIG nuclease family protein</fullName>
    </submittedName>
</protein>
<proteinExistence type="inferred from homology"/>
<dbReference type="Pfam" id="PF01541">
    <property type="entry name" value="GIY-YIG"/>
    <property type="match status" value="1"/>
</dbReference>
<sequence length="106" mass="11781">MTSQPAKSLTNSENSTQINLSTWSLYIVQTRLGHWYTGISTDVEKRFTVHQAGKGAKNLKGKGPLTLIYQCEVGTRSEATKLEIKIKQLSKAQKRVFVATGQQPKT</sequence>
<dbReference type="InterPro" id="IPR000305">
    <property type="entry name" value="GIY-YIG_endonuc"/>
</dbReference>
<evidence type="ECO:0000256" key="1">
    <source>
        <dbReference type="ARBA" id="ARBA00007435"/>
    </source>
</evidence>
<accession>A0ABR9FIX7</accession>
<evidence type="ECO:0000313" key="3">
    <source>
        <dbReference type="EMBL" id="MBE0456788.1"/>
    </source>
</evidence>
<organism evidence="3 4">
    <name type="scientific">Pseudoalteromonas prydzensis</name>
    <dbReference type="NCBI Taxonomy" id="182141"/>
    <lineage>
        <taxon>Bacteria</taxon>
        <taxon>Pseudomonadati</taxon>
        <taxon>Pseudomonadota</taxon>
        <taxon>Gammaproteobacteria</taxon>
        <taxon>Alteromonadales</taxon>
        <taxon>Pseudoalteromonadaceae</taxon>
        <taxon>Pseudoalteromonas</taxon>
    </lineage>
</organism>
<comment type="caution">
    <text evidence="3">The sequence shown here is derived from an EMBL/GenBank/DDBJ whole genome shotgun (WGS) entry which is preliminary data.</text>
</comment>
<dbReference type="PROSITE" id="PS50164">
    <property type="entry name" value="GIY_YIG"/>
    <property type="match status" value="1"/>
</dbReference>